<accession>A0ABP7H4B2</accession>
<evidence type="ECO:0000313" key="3">
    <source>
        <dbReference type="Proteomes" id="UP001501009"/>
    </source>
</evidence>
<protein>
    <recommendedName>
        <fullName evidence="4">Transposase</fullName>
    </recommendedName>
</protein>
<keyword evidence="3" id="KW-1185">Reference proteome</keyword>
<organism evidence="2 3">
    <name type="scientific">Streptomyces coacervatus</name>
    <dbReference type="NCBI Taxonomy" id="647381"/>
    <lineage>
        <taxon>Bacteria</taxon>
        <taxon>Bacillati</taxon>
        <taxon>Actinomycetota</taxon>
        <taxon>Actinomycetes</taxon>
        <taxon>Kitasatosporales</taxon>
        <taxon>Streptomycetaceae</taxon>
        <taxon>Streptomyces</taxon>
    </lineage>
</organism>
<name>A0ABP7H4B2_9ACTN</name>
<gene>
    <name evidence="2" type="ORF">GCM10022403_010590</name>
</gene>
<dbReference type="EMBL" id="BAABDE010000005">
    <property type="protein sequence ID" value="GAA3777697.1"/>
    <property type="molecule type" value="Genomic_DNA"/>
</dbReference>
<sequence>MAKAVADHMGDQTWAGDGTAFVPVAEKAGPETRGRRGCRNLRPLLRLATHVYERFSEGP</sequence>
<evidence type="ECO:0008006" key="4">
    <source>
        <dbReference type="Google" id="ProtNLM"/>
    </source>
</evidence>
<evidence type="ECO:0000256" key="1">
    <source>
        <dbReference type="SAM" id="MobiDB-lite"/>
    </source>
</evidence>
<evidence type="ECO:0000313" key="2">
    <source>
        <dbReference type="EMBL" id="GAA3777697.1"/>
    </source>
</evidence>
<feature type="region of interest" description="Disordered" evidence="1">
    <location>
        <begin position="1"/>
        <end position="37"/>
    </location>
</feature>
<proteinExistence type="predicted"/>
<reference evidence="3" key="1">
    <citation type="journal article" date="2019" name="Int. J. Syst. Evol. Microbiol.">
        <title>The Global Catalogue of Microorganisms (GCM) 10K type strain sequencing project: providing services to taxonomists for standard genome sequencing and annotation.</title>
        <authorList>
            <consortium name="The Broad Institute Genomics Platform"/>
            <consortium name="The Broad Institute Genome Sequencing Center for Infectious Disease"/>
            <person name="Wu L."/>
            <person name="Ma J."/>
        </authorList>
    </citation>
    <scope>NUCLEOTIDE SEQUENCE [LARGE SCALE GENOMIC DNA]</scope>
    <source>
        <strain evidence="3">JCM 17138</strain>
    </source>
</reference>
<feature type="compositionally biased region" description="Basic and acidic residues" evidence="1">
    <location>
        <begin position="1"/>
        <end position="10"/>
    </location>
</feature>
<dbReference type="Proteomes" id="UP001501009">
    <property type="component" value="Unassembled WGS sequence"/>
</dbReference>
<comment type="caution">
    <text evidence="2">The sequence shown here is derived from an EMBL/GenBank/DDBJ whole genome shotgun (WGS) entry which is preliminary data.</text>
</comment>